<keyword evidence="2" id="KW-1185">Reference proteome</keyword>
<dbReference type="AlphaFoldDB" id="A0A397W8C7"/>
<sequence length="403" mass="46136">MDELSLTNSTIKSKIVWHQLLPNLRCTQVPLTEVFSVLDLYPFDTISSGGGNLSEGYTILSQDCADRGRLCDRDVKSITLVDEDAAQVSISKLAYVEYLGCSTQNGCRKGKCNWKGRIAVFWDKPLNLYNIECHGSQDPEHVRKKPYRMAKVIRKEITSRSTNITPSILATEFMNNAKISSTLANQVQPVSTRFTPNLEAIQNALKYDKKLHHPSALEFEKQFGIKDSKDPKEQAVLLGIASTIMPKLLTKYPDLFAVDSTSHHNCLKFPNTAFIVRSDEPRGRIIATFVNNRETIPVVDLMFESLTMDKWDPYLTAAKKHFPNTQPILCDWHETDALKEWFTKNLNDQWIRDRVFYQFRFVKRSRDQEEFNQRKATLLNVEKLQTAIGNLTLDAARIITSYF</sequence>
<name>A0A397W8C7_9GLOM</name>
<dbReference type="EMBL" id="QKWP01000001">
    <property type="protein sequence ID" value="RIB30955.1"/>
    <property type="molecule type" value="Genomic_DNA"/>
</dbReference>
<comment type="caution">
    <text evidence="1">The sequence shown here is derived from an EMBL/GenBank/DDBJ whole genome shotgun (WGS) entry which is preliminary data.</text>
</comment>
<dbReference type="OrthoDB" id="2422246at2759"/>
<gene>
    <name evidence="1" type="ORF">C2G38_2151045</name>
</gene>
<organism evidence="1 2">
    <name type="scientific">Gigaspora rosea</name>
    <dbReference type="NCBI Taxonomy" id="44941"/>
    <lineage>
        <taxon>Eukaryota</taxon>
        <taxon>Fungi</taxon>
        <taxon>Fungi incertae sedis</taxon>
        <taxon>Mucoromycota</taxon>
        <taxon>Glomeromycotina</taxon>
        <taxon>Glomeromycetes</taxon>
        <taxon>Diversisporales</taxon>
        <taxon>Gigasporaceae</taxon>
        <taxon>Gigaspora</taxon>
    </lineage>
</organism>
<evidence type="ECO:0000313" key="1">
    <source>
        <dbReference type="EMBL" id="RIB30955.1"/>
    </source>
</evidence>
<dbReference type="Proteomes" id="UP000266673">
    <property type="component" value="Unassembled WGS sequence"/>
</dbReference>
<reference evidence="1 2" key="1">
    <citation type="submission" date="2018-06" db="EMBL/GenBank/DDBJ databases">
        <title>Comparative genomics reveals the genomic features of Rhizophagus irregularis, R. cerebriforme, R. diaphanum and Gigaspora rosea, and their symbiotic lifestyle signature.</title>
        <authorList>
            <person name="Morin E."/>
            <person name="San Clemente H."/>
            <person name="Chen E.C.H."/>
            <person name="De La Providencia I."/>
            <person name="Hainaut M."/>
            <person name="Kuo A."/>
            <person name="Kohler A."/>
            <person name="Murat C."/>
            <person name="Tang N."/>
            <person name="Roy S."/>
            <person name="Loubradou J."/>
            <person name="Henrissat B."/>
            <person name="Grigoriev I.V."/>
            <person name="Corradi N."/>
            <person name="Roux C."/>
            <person name="Martin F.M."/>
        </authorList>
    </citation>
    <scope>NUCLEOTIDE SEQUENCE [LARGE SCALE GENOMIC DNA]</scope>
    <source>
        <strain evidence="1 2">DAOM 194757</strain>
    </source>
</reference>
<evidence type="ECO:0000313" key="2">
    <source>
        <dbReference type="Proteomes" id="UP000266673"/>
    </source>
</evidence>
<protein>
    <submittedName>
        <fullName evidence="1">Uncharacterized protein</fullName>
    </submittedName>
</protein>
<proteinExistence type="predicted"/>
<accession>A0A397W8C7</accession>